<dbReference type="InterPro" id="IPR016024">
    <property type="entry name" value="ARM-type_fold"/>
</dbReference>
<evidence type="ECO:0000313" key="2">
    <source>
        <dbReference type="Proteomes" id="UP001596435"/>
    </source>
</evidence>
<gene>
    <name evidence="1" type="ORF">ACFQMG_29070</name>
</gene>
<name>A0ABW2G5W7_9ACTN</name>
<dbReference type="Proteomes" id="UP001596435">
    <property type="component" value="Unassembled WGS sequence"/>
</dbReference>
<proteinExistence type="predicted"/>
<reference evidence="2" key="1">
    <citation type="journal article" date="2019" name="Int. J. Syst. Evol. Microbiol.">
        <title>The Global Catalogue of Microorganisms (GCM) 10K type strain sequencing project: providing services to taxonomists for standard genome sequencing and annotation.</title>
        <authorList>
            <consortium name="The Broad Institute Genomics Platform"/>
            <consortium name="The Broad Institute Genome Sequencing Center for Infectious Disease"/>
            <person name="Wu L."/>
            <person name="Ma J."/>
        </authorList>
    </citation>
    <scope>NUCLEOTIDE SEQUENCE [LARGE SCALE GENOMIC DNA]</scope>
    <source>
        <strain evidence="2">CGMCC 1.12859</strain>
    </source>
</reference>
<evidence type="ECO:0000313" key="1">
    <source>
        <dbReference type="EMBL" id="MFC7183602.1"/>
    </source>
</evidence>
<sequence>MLIGLLDSENATVRQWAAEALADLEIQRAVPDLQRAYEAFRQRGEAPDDSEGEALRWALTDLGARELVIPPRAAALRASFGNLAPAWSTAHLTEVIEDLAAHGQAVLYFQVWQIRPNNGAFWRRGPGIDWDIDRHLPWARIVGECRD</sequence>
<protein>
    <recommendedName>
        <fullName evidence="3">HEAT repeat domain-containing protein</fullName>
    </recommendedName>
</protein>
<organism evidence="1 2">
    <name type="scientific">Kitasatospora paranensis</name>
    <dbReference type="NCBI Taxonomy" id="258053"/>
    <lineage>
        <taxon>Bacteria</taxon>
        <taxon>Bacillati</taxon>
        <taxon>Actinomycetota</taxon>
        <taxon>Actinomycetes</taxon>
        <taxon>Kitasatosporales</taxon>
        <taxon>Streptomycetaceae</taxon>
        <taxon>Kitasatospora</taxon>
    </lineage>
</organism>
<dbReference type="SUPFAM" id="SSF48371">
    <property type="entry name" value="ARM repeat"/>
    <property type="match status" value="1"/>
</dbReference>
<dbReference type="EMBL" id="JBHTAJ010000073">
    <property type="protein sequence ID" value="MFC7183602.1"/>
    <property type="molecule type" value="Genomic_DNA"/>
</dbReference>
<keyword evidence="2" id="KW-1185">Reference proteome</keyword>
<dbReference type="Gene3D" id="1.25.10.10">
    <property type="entry name" value="Leucine-rich Repeat Variant"/>
    <property type="match status" value="1"/>
</dbReference>
<dbReference type="RefSeq" id="WP_345704806.1">
    <property type="nucleotide sequence ID" value="NZ_BAABKV010000001.1"/>
</dbReference>
<evidence type="ECO:0008006" key="3">
    <source>
        <dbReference type="Google" id="ProtNLM"/>
    </source>
</evidence>
<dbReference type="InterPro" id="IPR011989">
    <property type="entry name" value="ARM-like"/>
</dbReference>
<comment type="caution">
    <text evidence="1">The sequence shown here is derived from an EMBL/GenBank/DDBJ whole genome shotgun (WGS) entry which is preliminary data.</text>
</comment>
<accession>A0ABW2G5W7</accession>